<gene>
    <name evidence="1" type="ORF">BIW11_11507</name>
</gene>
<accession>A0A1V9XAR5</accession>
<dbReference type="InParanoid" id="A0A1V9XAR5"/>
<sequence length="90" mass="10207">MRNLNNRQTAGFGDVFVASSSLLRARRASFLSLFYAGEHHFDLHPERLVRYAVLVRNTTTVLPDHLSSSPHQGEFSRPLSKNQLVFVPKV</sequence>
<organism evidence="1 2">
    <name type="scientific">Tropilaelaps mercedesae</name>
    <dbReference type="NCBI Taxonomy" id="418985"/>
    <lineage>
        <taxon>Eukaryota</taxon>
        <taxon>Metazoa</taxon>
        <taxon>Ecdysozoa</taxon>
        <taxon>Arthropoda</taxon>
        <taxon>Chelicerata</taxon>
        <taxon>Arachnida</taxon>
        <taxon>Acari</taxon>
        <taxon>Parasitiformes</taxon>
        <taxon>Mesostigmata</taxon>
        <taxon>Gamasina</taxon>
        <taxon>Dermanyssoidea</taxon>
        <taxon>Laelapidae</taxon>
        <taxon>Tropilaelaps</taxon>
    </lineage>
</organism>
<reference evidence="1 2" key="1">
    <citation type="journal article" date="2017" name="Gigascience">
        <title>Draft genome of the honey bee ectoparasitic mite, Tropilaelaps mercedesae, is shaped by the parasitic life history.</title>
        <authorList>
            <person name="Dong X."/>
            <person name="Armstrong S.D."/>
            <person name="Xia D."/>
            <person name="Makepeace B.L."/>
            <person name="Darby A.C."/>
            <person name="Kadowaki T."/>
        </authorList>
    </citation>
    <scope>NUCLEOTIDE SEQUENCE [LARGE SCALE GENOMIC DNA]</scope>
    <source>
        <strain evidence="1">Wuxi-XJTLU</strain>
    </source>
</reference>
<dbReference type="EMBL" id="MNPL01016904">
    <property type="protein sequence ID" value="OQR70630.1"/>
    <property type="molecule type" value="Genomic_DNA"/>
</dbReference>
<proteinExistence type="predicted"/>
<dbReference type="AlphaFoldDB" id="A0A1V9XAR5"/>
<evidence type="ECO:0000313" key="1">
    <source>
        <dbReference type="EMBL" id="OQR70630.1"/>
    </source>
</evidence>
<dbReference type="Proteomes" id="UP000192247">
    <property type="component" value="Unassembled WGS sequence"/>
</dbReference>
<comment type="caution">
    <text evidence="1">The sequence shown here is derived from an EMBL/GenBank/DDBJ whole genome shotgun (WGS) entry which is preliminary data.</text>
</comment>
<name>A0A1V9XAR5_9ACAR</name>
<evidence type="ECO:0000313" key="2">
    <source>
        <dbReference type="Proteomes" id="UP000192247"/>
    </source>
</evidence>
<keyword evidence="2" id="KW-1185">Reference proteome</keyword>
<protein>
    <submittedName>
        <fullName evidence="1">Uncharacterized protein</fullName>
    </submittedName>
</protein>